<gene>
    <name evidence="2" type="ORF">g.50100</name>
</gene>
<proteinExistence type="predicted"/>
<dbReference type="EMBL" id="GECZ01011118">
    <property type="protein sequence ID" value="JAS58651.1"/>
    <property type="molecule type" value="Transcribed_RNA"/>
</dbReference>
<feature type="region of interest" description="Disordered" evidence="1">
    <location>
        <begin position="73"/>
        <end position="126"/>
    </location>
</feature>
<feature type="non-terminal residue" evidence="2">
    <location>
        <position position="1"/>
    </location>
</feature>
<evidence type="ECO:0000313" key="2">
    <source>
        <dbReference type="EMBL" id="JAS58651.1"/>
    </source>
</evidence>
<feature type="compositionally biased region" description="Pro residues" evidence="1">
    <location>
        <begin position="102"/>
        <end position="126"/>
    </location>
</feature>
<dbReference type="AlphaFoldDB" id="A0A1B6G8D3"/>
<feature type="compositionally biased region" description="Polar residues" evidence="1">
    <location>
        <begin position="92"/>
        <end position="101"/>
    </location>
</feature>
<feature type="non-terminal residue" evidence="2">
    <location>
        <position position="126"/>
    </location>
</feature>
<accession>A0A1B6G8D3</accession>
<feature type="compositionally biased region" description="Low complexity" evidence="1">
    <location>
        <begin position="13"/>
        <end position="22"/>
    </location>
</feature>
<protein>
    <submittedName>
        <fullName evidence="2">Uncharacterized protein</fullName>
    </submittedName>
</protein>
<reference evidence="2" key="1">
    <citation type="submission" date="2015-11" db="EMBL/GenBank/DDBJ databases">
        <title>De novo transcriptome assembly of four potential Pierce s Disease insect vectors from Arizona vineyards.</title>
        <authorList>
            <person name="Tassone E.E."/>
        </authorList>
    </citation>
    <scope>NUCLEOTIDE SEQUENCE</scope>
</reference>
<sequence>IDNSLETFRERSNSSLSNSAYSFHGDGSDPTDGRHQTFLSAQELTEMIVSGELNRQFLQQQCDLSKSIDCILRHLPPPPPYPNKNPPPYPKQTTNENKYQNTPPPPLPASRHAPPPPPPPPPLPPS</sequence>
<feature type="compositionally biased region" description="Pro residues" evidence="1">
    <location>
        <begin position="75"/>
        <end position="90"/>
    </location>
</feature>
<evidence type="ECO:0000256" key="1">
    <source>
        <dbReference type="SAM" id="MobiDB-lite"/>
    </source>
</evidence>
<organism evidence="2">
    <name type="scientific">Cuerna arida</name>
    <dbReference type="NCBI Taxonomy" id="1464854"/>
    <lineage>
        <taxon>Eukaryota</taxon>
        <taxon>Metazoa</taxon>
        <taxon>Ecdysozoa</taxon>
        <taxon>Arthropoda</taxon>
        <taxon>Hexapoda</taxon>
        <taxon>Insecta</taxon>
        <taxon>Pterygota</taxon>
        <taxon>Neoptera</taxon>
        <taxon>Paraneoptera</taxon>
        <taxon>Hemiptera</taxon>
        <taxon>Auchenorrhyncha</taxon>
        <taxon>Membracoidea</taxon>
        <taxon>Cicadellidae</taxon>
        <taxon>Cicadellinae</taxon>
        <taxon>Proconiini</taxon>
        <taxon>Cuerna</taxon>
    </lineage>
</organism>
<feature type="region of interest" description="Disordered" evidence="1">
    <location>
        <begin position="1"/>
        <end position="36"/>
    </location>
</feature>
<name>A0A1B6G8D3_9HEMI</name>